<organism evidence="1">
    <name type="scientific">Rouxiella sp. WC2420</name>
    <dbReference type="NCBI Taxonomy" id="3234145"/>
    <lineage>
        <taxon>Bacteria</taxon>
        <taxon>Pseudomonadati</taxon>
        <taxon>Pseudomonadota</taxon>
        <taxon>Gammaproteobacteria</taxon>
        <taxon>Enterobacterales</taxon>
        <taxon>Yersiniaceae</taxon>
        <taxon>Rouxiella</taxon>
    </lineage>
</organism>
<dbReference type="RefSeq" id="WP_369788666.1">
    <property type="nucleotide sequence ID" value="NZ_CP165628.1"/>
</dbReference>
<dbReference type="AlphaFoldDB" id="A0AB39VP98"/>
<dbReference type="EMBL" id="CP165628">
    <property type="protein sequence ID" value="XDU71406.1"/>
    <property type="molecule type" value="Genomic_DNA"/>
</dbReference>
<evidence type="ECO:0000313" key="1">
    <source>
        <dbReference type="EMBL" id="XDU71406.1"/>
    </source>
</evidence>
<name>A0AB39VP98_9GAMM</name>
<proteinExistence type="predicted"/>
<reference evidence="1" key="1">
    <citation type="submission" date="2024-07" db="EMBL/GenBank/DDBJ databases">
        <authorList>
            <person name="Biller S.J."/>
        </authorList>
    </citation>
    <scope>NUCLEOTIDE SEQUENCE</scope>
    <source>
        <strain evidence="1">WC2420</strain>
    </source>
</reference>
<sequence>MRTPDPSADAIGTDYPIRLTTNNWTGINTWYTSQPKGEKLIKSSLLKGKDARGITLYVYNIQPRETDLVKRDWSDNINNAYITVTDAFGNSGEVVIAFHDTGYTPYIV</sequence>
<protein>
    <submittedName>
        <fullName evidence="1">Uncharacterized protein</fullName>
    </submittedName>
</protein>
<gene>
    <name evidence="1" type="ORF">AB3G37_17905</name>
</gene>
<accession>A0AB39VP98</accession>